<dbReference type="InterPro" id="IPR008972">
    <property type="entry name" value="Cupredoxin"/>
</dbReference>
<evidence type="ECO:0008006" key="4">
    <source>
        <dbReference type="Google" id="ProtNLM"/>
    </source>
</evidence>
<keyword evidence="3" id="KW-1185">Reference proteome</keyword>
<comment type="subcellular location">
    <subcellularLocation>
        <location evidence="1">Periplasm</location>
    </subcellularLocation>
</comment>
<evidence type="ECO:0000313" key="3">
    <source>
        <dbReference type="Proteomes" id="UP000529637"/>
    </source>
</evidence>
<dbReference type="Proteomes" id="UP000529637">
    <property type="component" value="Unassembled WGS sequence"/>
</dbReference>
<dbReference type="EMBL" id="JABWMJ010000001">
    <property type="protein sequence ID" value="NUZ04841.1"/>
    <property type="molecule type" value="Genomic_DNA"/>
</dbReference>
<dbReference type="SUPFAM" id="SSF49503">
    <property type="entry name" value="Cupredoxins"/>
    <property type="match status" value="1"/>
</dbReference>
<sequence>MGSRPAGQRRRTVGVAVLVLALAGALAWAAFAPIVPASRDALFEIPPGTWARRMAGDRVEVLPGTIRLTLGINDVLLLRNADSVPQTFGPALVMPGQSFRLPFTVASTYSFACTAHANGQLEVIVEPTPARGWETLRWRLGDWARRLSGKAPGAAA</sequence>
<dbReference type="Gene3D" id="2.60.40.420">
    <property type="entry name" value="Cupredoxins - blue copper proteins"/>
    <property type="match status" value="1"/>
</dbReference>
<reference evidence="2 3" key="1">
    <citation type="submission" date="2020-06" db="EMBL/GenBank/DDBJ databases">
        <title>Schlegella sp. ID0723 isolated from air conditioner.</title>
        <authorList>
            <person name="Kim D.Y."/>
            <person name="Kim D.-U."/>
        </authorList>
    </citation>
    <scope>NUCLEOTIDE SEQUENCE [LARGE SCALE GENOMIC DNA]</scope>
    <source>
        <strain evidence="2 3">ID0723</strain>
    </source>
</reference>
<name>A0A7Y6NKN1_9BURK</name>
<dbReference type="GO" id="GO:0042597">
    <property type="term" value="C:periplasmic space"/>
    <property type="evidence" value="ECO:0007669"/>
    <property type="project" value="UniProtKB-SubCell"/>
</dbReference>
<dbReference type="AlphaFoldDB" id="A0A7Y6NKN1"/>
<accession>A0A7Y6NKN1</accession>
<evidence type="ECO:0000313" key="2">
    <source>
        <dbReference type="EMBL" id="NUZ04841.1"/>
    </source>
</evidence>
<gene>
    <name evidence="2" type="ORF">HQN59_03610</name>
</gene>
<organism evidence="2 3">
    <name type="scientific">Piscinibacter koreensis</name>
    <dbReference type="NCBI Taxonomy" id="2742824"/>
    <lineage>
        <taxon>Bacteria</taxon>
        <taxon>Pseudomonadati</taxon>
        <taxon>Pseudomonadota</taxon>
        <taxon>Betaproteobacteria</taxon>
        <taxon>Burkholderiales</taxon>
        <taxon>Sphaerotilaceae</taxon>
        <taxon>Piscinibacter</taxon>
    </lineage>
</organism>
<comment type="caution">
    <text evidence="2">The sequence shown here is derived from an EMBL/GenBank/DDBJ whole genome shotgun (WGS) entry which is preliminary data.</text>
</comment>
<proteinExistence type="predicted"/>
<evidence type="ECO:0000256" key="1">
    <source>
        <dbReference type="ARBA" id="ARBA00004418"/>
    </source>
</evidence>
<protein>
    <recommendedName>
        <fullName evidence="4">Plastocyanin</fullName>
    </recommendedName>
</protein>